<dbReference type="SUPFAM" id="SSF74653">
    <property type="entry name" value="TolA/TonB C-terminal domain"/>
    <property type="match status" value="1"/>
</dbReference>
<proteinExistence type="predicted"/>
<evidence type="ECO:0000313" key="1">
    <source>
        <dbReference type="EMBL" id="OIQ98060.1"/>
    </source>
</evidence>
<accession>A0A1J5S195</accession>
<dbReference type="Gene3D" id="3.30.1150.10">
    <property type="match status" value="1"/>
</dbReference>
<dbReference type="EMBL" id="MLJW01000124">
    <property type="protein sequence ID" value="OIQ98060.1"/>
    <property type="molecule type" value="Genomic_DNA"/>
</dbReference>
<dbReference type="AlphaFoldDB" id="A0A1J5S195"/>
<protein>
    <recommendedName>
        <fullName evidence="2">TonB C-terminal domain-containing protein</fullName>
    </recommendedName>
</protein>
<gene>
    <name evidence="1" type="ORF">GALL_199810</name>
</gene>
<name>A0A1J5S195_9ZZZZ</name>
<reference evidence="1" key="1">
    <citation type="submission" date="2016-10" db="EMBL/GenBank/DDBJ databases">
        <title>Sequence of Gallionella enrichment culture.</title>
        <authorList>
            <person name="Poehlein A."/>
            <person name="Muehling M."/>
            <person name="Daniel R."/>
        </authorList>
    </citation>
    <scope>NUCLEOTIDE SEQUENCE</scope>
</reference>
<organism evidence="1">
    <name type="scientific">mine drainage metagenome</name>
    <dbReference type="NCBI Taxonomy" id="410659"/>
    <lineage>
        <taxon>unclassified sequences</taxon>
        <taxon>metagenomes</taxon>
        <taxon>ecological metagenomes</taxon>
    </lineage>
</organism>
<evidence type="ECO:0008006" key="2">
    <source>
        <dbReference type="Google" id="ProtNLM"/>
    </source>
</evidence>
<comment type="caution">
    <text evidence="1">The sequence shown here is derived from an EMBL/GenBank/DDBJ whole genome shotgun (WGS) entry which is preliminary data.</text>
</comment>
<sequence>MPFARLSLACLLVACCGGMRAAVTTSRPVVTAVPFEPAYQAFYDGHHKYRHPGELVPPEFVVPEEGGERRCCGDVVVLVTVDCKGRPVRLAVLYATNAQVIQPALRALERTRWTPGRRPVAFYYDARF</sequence>